<sequence>MRNKKVKLNKINKTLAVLIAAMSFNSFGSDTLKEPLVYSHNSKDLTWINCPDFLPCQIASLNGELGGNNNDVFIKFPSLAEIPFHTHTSTEHMILLEGEFHTTYKGFERVVLKKGDYAFGPADLAHDGYCASKEDCVMFVAYETPIDAIPISNK</sequence>
<dbReference type="RefSeq" id="WP_255942868.1">
    <property type="nucleotide sequence ID" value="NZ_CP050468.1"/>
</dbReference>
<dbReference type="SUPFAM" id="SSF51182">
    <property type="entry name" value="RmlC-like cupins"/>
    <property type="match status" value="1"/>
</dbReference>
<dbReference type="EMBL" id="CP050468">
    <property type="protein sequence ID" value="UTZ29720.1"/>
    <property type="molecule type" value="Genomic_DNA"/>
</dbReference>
<organism evidence="3 4">
    <name type="scientific">Vibrio campbellii</name>
    <dbReference type="NCBI Taxonomy" id="680"/>
    <lineage>
        <taxon>Bacteria</taxon>
        <taxon>Pseudomonadati</taxon>
        <taxon>Pseudomonadota</taxon>
        <taxon>Gammaproteobacteria</taxon>
        <taxon>Vibrionales</taxon>
        <taxon>Vibrionaceae</taxon>
        <taxon>Vibrio</taxon>
    </lineage>
</organism>
<gene>
    <name evidence="3" type="ORF">HB761_24435</name>
</gene>
<dbReference type="InterPro" id="IPR011051">
    <property type="entry name" value="RmlC_Cupin_sf"/>
</dbReference>
<dbReference type="InterPro" id="IPR013096">
    <property type="entry name" value="Cupin_2"/>
</dbReference>
<proteinExistence type="predicted"/>
<evidence type="ECO:0000313" key="4">
    <source>
        <dbReference type="Proteomes" id="UP001058687"/>
    </source>
</evidence>
<feature type="chain" id="PRO_5042138803" evidence="1">
    <location>
        <begin position="29"/>
        <end position="154"/>
    </location>
</feature>
<dbReference type="AlphaFoldDB" id="A0AAE9N364"/>
<protein>
    <submittedName>
        <fullName evidence="3">Cupin domain-containing protein</fullName>
    </submittedName>
</protein>
<evidence type="ECO:0000313" key="3">
    <source>
        <dbReference type="EMBL" id="UTZ29720.1"/>
    </source>
</evidence>
<name>A0AAE9N364_9VIBR</name>
<accession>A0AAE9N364</accession>
<reference evidence="3" key="1">
    <citation type="submission" date="2020-03" db="EMBL/GenBank/DDBJ databases">
        <title>Five strains of Vibrio campbellii isolated from Mariana Trench.</title>
        <authorList>
            <person name="Liang J."/>
            <person name="Zhang X.-H."/>
        </authorList>
    </citation>
    <scope>NUCLEOTIDE SEQUENCE</scope>
    <source>
        <strain evidence="3">LJC014</strain>
    </source>
</reference>
<dbReference type="Pfam" id="PF07883">
    <property type="entry name" value="Cupin_2"/>
    <property type="match status" value="1"/>
</dbReference>
<evidence type="ECO:0000259" key="2">
    <source>
        <dbReference type="Pfam" id="PF07883"/>
    </source>
</evidence>
<keyword evidence="1" id="KW-0732">Signal</keyword>
<dbReference type="Gene3D" id="2.60.120.10">
    <property type="entry name" value="Jelly Rolls"/>
    <property type="match status" value="1"/>
</dbReference>
<dbReference type="Proteomes" id="UP001058687">
    <property type="component" value="Chromosome 2"/>
</dbReference>
<feature type="domain" description="Cupin type-2" evidence="2">
    <location>
        <begin position="77"/>
        <end position="141"/>
    </location>
</feature>
<dbReference type="InterPro" id="IPR014710">
    <property type="entry name" value="RmlC-like_jellyroll"/>
</dbReference>
<evidence type="ECO:0000256" key="1">
    <source>
        <dbReference type="SAM" id="SignalP"/>
    </source>
</evidence>
<feature type="signal peptide" evidence="1">
    <location>
        <begin position="1"/>
        <end position="28"/>
    </location>
</feature>
<dbReference type="CDD" id="cd02208">
    <property type="entry name" value="cupin_RmlC-like"/>
    <property type="match status" value="1"/>
</dbReference>